<evidence type="ECO:0000259" key="4">
    <source>
        <dbReference type="PROSITE" id="PS50949"/>
    </source>
</evidence>
<keyword evidence="3" id="KW-0804">Transcription</keyword>
<evidence type="ECO:0000256" key="1">
    <source>
        <dbReference type="ARBA" id="ARBA00023015"/>
    </source>
</evidence>
<evidence type="ECO:0000256" key="3">
    <source>
        <dbReference type="ARBA" id="ARBA00023163"/>
    </source>
</evidence>
<evidence type="ECO:0000256" key="2">
    <source>
        <dbReference type="ARBA" id="ARBA00023125"/>
    </source>
</evidence>
<dbReference type="Pfam" id="PF07729">
    <property type="entry name" value="FCD"/>
    <property type="match status" value="1"/>
</dbReference>
<feature type="domain" description="HTH gntR-type" evidence="4">
    <location>
        <begin position="9"/>
        <end position="76"/>
    </location>
</feature>
<dbReference type="GO" id="GO:0003700">
    <property type="term" value="F:DNA-binding transcription factor activity"/>
    <property type="evidence" value="ECO:0007669"/>
    <property type="project" value="InterPro"/>
</dbReference>
<dbReference type="InterPro" id="IPR000524">
    <property type="entry name" value="Tscrpt_reg_HTH_GntR"/>
</dbReference>
<evidence type="ECO:0000313" key="5">
    <source>
        <dbReference type="EMBL" id="GLQ72137.1"/>
    </source>
</evidence>
<dbReference type="Proteomes" id="UP001156690">
    <property type="component" value="Unassembled WGS sequence"/>
</dbReference>
<dbReference type="SUPFAM" id="SSF48008">
    <property type="entry name" value="GntR ligand-binding domain-like"/>
    <property type="match status" value="1"/>
</dbReference>
<evidence type="ECO:0000313" key="6">
    <source>
        <dbReference type="Proteomes" id="UP001156690"/>
    </source>
</evidence>
<dbReference type="SMART" id="SM00895">
    <property type="entry name" value="FCD"/>
    <property type="match status" value="1"/>
</dbReference>
<dbReference type="RefSeq" id="WP_126609952.1">
    <property type="nucleotide sequence ID" value="NZ_AP025145.1"/>
</dbReference>
<dbReference type="Gene3D" id="1.10.10.10">
    <property type="entry name" value="Winged helix-like DNA-binding domain superfamily/Winged helix DNA-binding domain"/>
    <property type="match status" value="1"/>
</dbReference>
<gene>
    <name evidence="5" type="ORF">GCM10007932_14970</name>
</gene>
<dbReference type="SMART" id="SM00345">
    <property type="entry name" value="HTH_GNTR"/>
    <property type="match status" value="1"/>
</dbReference>
<dbReference type="AlphaFoldDB" id="A0AAV5NQ85"/>
<dbReference type="Gene3D" id="1.20.120.530">
    <property type="entry name" value="GntR ligand-binding domain-like"/>
    <property type="match status" value="1"/>
</dbReference>
<dbReference type="EMBL" id="BSNX01000012">
    <property type="protein sequence ID" value="GLQ72137.1"/>
    <property type="molecule type" value="Genomic_DNA"/>
</dbReference>
<dbReference type="PANTHER" id="PTHR43537:SF5">
    <property type="entry name" value="UXU OPERON TRANSCRIPTIONAL REGULATOR"/>
    <property type="match status" value="1"/>
</dbReference>
<protein>
    <submittedName>
        <fullName evidence="5">GntR family transcriptional regulator</fullName>
    </submittedName>
</protein>
<reference evidence="6" key="1">
    <citation type="journal article" date="2019" name="Int. J. Syst. Evol. Microbiol.">
        <title>The Global Catalogue of Microorganisms (GCM) 10K type strain sequencing project: providing services to taxonomists for standard genome sequencing and annotation.</title>
        <authorList>
            <consortium name="The Broad Institute Genomics Platform"/>
            <consortium name="The Broad Institute Genome Sequencing Center for Infectious Disease"/>
            <person name="Wu L."/>
            <person name="Ma J."/>
        </authorList>
    </citation>
    <scope>NUCLEOTIDE SEQUENCE [LARGE SCALE GENOMIC DNA]</scope>
    <source>
        <strain evidence="6">NBRC 15640</strain>
    </source>
</reference>
<comment type="caution">
    <text evidence="5">The sequence shown here is derived from an EMBL/GenBank/DDBJ whole genome shotgun (WGS) entry which is preliminary data.</text>
</comment>
<dbReference type="PANTHER" id="PTHR43537">
    <property type="entry name" value="TRANSCRIPTIONAL REGULATOR, GNTR FAMILY"/>
    <property type="match status" value="1"/>
</dbReference>
<sequence>MRHHRYDYLTASEQAYRVIRDMILEMELLPHQPLSEQMLADKLEMSRTPVREAVARLTTERLIDNASRRQLMVAPIRVALFETAYYVRRTLEGDLAQLAAKAKITELDQLNLQTCLNEQEIAARNNNSEMFYNSDERMHQLICECAGKPLVWPIILDSKFHMDRIRKLILMSRSSILTELIDEHRQIVHAVLVGNAPAAKDAMLGHIAHVFPDLDVIQKQFPEYFSQ</sequence>
<dbReference type="GO" id="GO:0003677">
    <property type="term" value="F:DNA binding"/>
    <property type="evidence" value="ECO:0007669"/>
    <property type="project" value="UniProtKB-KW"/>
</dbReference>
<organism evidence="5 6">
    <name type="scientific">Vibrio penaeicida</name>
    <dbReference type="NCBI Taxonomy" id="104609"/>
    <lineage>
        <taxon>Bacteria</taxon>
        <taxon>Pseudomonadati</taxon>
        <taxon>Pseudomonadota</taxon>
        <taxon>Gammaproteobacteria</taxon>
        <taxon>Vibrionales</taxon>
        <taxon>Vibrionaceae</taxon>
        <taxon>Vibrio</taxon>
    </lineage>
</organism>
<dbReference type="InterPro" id="IPR036388">
    <property type="entry name" value="WH-like_DNA-bd_sf"/>
</dbReference>
<keyword evidence="2" id="KW-0238">DNA-binding</keyword>
<dbReference type="SUPFAM" id="SSF46785">
    <property type="entry name" value="Winged helix' DNA-binding domain"/>
    <property type="match status" value="1"/>
</dbReference>
<name>A0AAV5NQ85_9VIBR</name>
<accession>A0AAV5NQ85</accession>
<dbReference type="InterPro" id="IPR008920">
    <property type="entry name" value="TF_FadR/GntR_C"/>
</dbReference>
<keyword evidence="1" id="KW-0805">Transcription regulation</keyword>
<dbReference type="InterPro" id="IPR036390">
    <property type="entry name" value="WH_DNA-bd_sf"/>
</dbReference>
<keyword evidence="6" id="KW-1185">Reference proteome</keyword>
<dbReference type="PROSITE" id="PS50949">
    <property type="entry name" value="HTH_GNTR"/>
    <property type="match status" value="1"/>
</dbReference>
<proteinExistence type="predicted"/>
<dbReference type="Pfam" id="PF00392">
    <property type="entry name" value="GntR"/>
    <property type="match status" value="1"/>
</dbReference>
<dbReference type="InterPro" id="IPR011711">
    <property type="entry name" value="GntR_C"/>
</dbReference>